<evidence type="ECO:0000256" key="1">
    <source>
        <dbReference type="ARBA" id="ARBA00022723"/>
    </source>
</evidence>
<feature type="compositionally biased region" description="Basic and acidic residues" evidence="4">
    <location>
        <begin position="47"/>
        <end position="66"/>
    </location>
</feature>
<dbReference type="InterPro" id="IPR013085">
    <property type="entry name" value="U1-CZ_Znf_C2H2"/>
</dbReference>
<dbReference type="Proteomes" id="UP000799437">
    <property type="component" value="Unassembled WGS sequence"/>
</dbReference>
<dbReference type="InterPro" id="IPR036236">
    <property type="entry name" value="Znf_C2H2_sf"/>
</dbReference>
<dbReference type="GO" id="GO:0008270">
    <property type="term" value="F:zinc ion binding"/>
    <property type="evidence" value="ECO:0007669"/>
    <property type="project" value="UniProtKB-KW"/>
</dbReference>
<dbReference type="Gene3D" id="3.30.160.60">
    <property type="entry name" value="Classic Zinc Finger"/>
    <property type="match status" value="1"/>
</dbReference>
<feature type="compositionally biased region" description="Gly residues" evidence="4">
    <location>
        <begin position="71"/>
        <end position="82"/>
    </location>
</feature>
<sequence>MADYWKSTPKYWCKFCTTFVRDTKFERQQHEATGRHQGAIQRSLRTINRDKEREDRDKQRARDEVARLNGLVGGGGGAGNTGSAGAAGNTGSAGAAAAGGSSAPDQKPTPRQAQPTATAPRKATAQDVKAHIAQLAALGVAVPEEYRAEMAMPGEWQTVRQIPPAQIKKEGEGEEEDEKKGVAAAGLELNRGVRKRRMGDEEEEEAELARHVLSRKRNWGSVFRGVGDVEVGDEVDLDVLFPGKKVRVGGEGEGEVADVEAERVVKREEAVVKNEPVDDASLELEEHGEKHDMPVVKTEAEETKPEPEATTTTGVVFKKRKNKAGRPK</sequence>
<feature type="domain" description="U1-C C2H2-type zinc finger" evidence="5">
    <location>
        <begin position="9"/>
        <end position="42"/>
    </location>
</feature>
<dbReference type="EMBL" id="ML996566">
    <property type="protein sequence ID" value="KAF2761815.1"/>
    <property type="molecule type" value="Genomic_DNA"/>
</dbReference>
<dbReference type="GO" id="GO:0000398">
    <property type="term" value="P:mRNA splicing, via spliceosome"/>
    <property type="evidence" value="ECO:0007669"/>
    <property type="project" value="InterPro"/>
</dbReference>
<feature type="compositionally biased region" description="Basic and acidic residues" evidence="4">
    <location>
        <begin position="284"/>
        <end position="307"/>
    </location>
</feature>
<dbReference type="PANTHER" id="PTHR13173:SF10">
    <property type="entry name" value="WW DOMAIN-BINDING PROTEIN 4"/>
    <property type="match status" value="1"/>
</dbReference>
<protein>
    <recommendedName>
        <fullName evidence="5">U1-C C2H2-type zinc finger domain-containing protein</fullName>
    </recommendedName>
</protein>
<dbReference type="OrthoDB" id="191651at2759"/>
<keyword evidence="3" id="KW-0862">Zinc</keyword>
<dbReference type="Pfam" id="PF06220">
    <property type="entry name" value="zf-U1"/>
    <property type="match status" value="1"/>
</dbReference>
<evidence type="ECO:0000256" key="4">
    <source>
        <dbReference type="SAM" id="MobiDB-lite"/>
    </source>
</evidence>
<proteinExistence type="predicted"/>
<evidence type="ECO:0000313" key="7">
    <source>
        <dbReference type="Proteomes" id="UP000799437"/>
    </source>
</evidence>
<name>A0A6A6WI82_9PEZI</name>
<dbReference type="AlphaFoldDB" id="A0A6A6WI82"/>
<keyword evidence="2" id="KW-0863">Zinc-finger</keyword>
<accession>A0A6A6WI82</accession>
<dbReference type="GeneID" id="54488973"/>
<keyword evidence="1" id="KW-0479">Metal-binding</keyword>
<evidence type="ECO:0000256" key="3">
    <source>
        <dbReference type="ARBA" id="ARBA00022833"/>
    </source>
</evidence>
<organism evidence="6 7">
    <name type="scientific">Pseudovirgaria hyperparasitica</name>
    <dbReference type="NCBI Taxonomy" id="470096"/>
    <lineage>
        <taxon>Eukaryota</taxon>
        <taxon>Fungi</taxon>
        <taxon>Dikarya</taxon>
        <taxon>Ascomycota</taxon>
        <taxon>Pezizomycotina</taxon>
        <taxon>Dothideomycetes</taxon>
        <taxon>Dothideomycetes incertae sedis</taxon>
        <taxon>Acrospermales</taxon>
        <taxon>Acrospermaceae</taxon>
        <taxon>Pseudovirgaria</taxon>
    </lineage>
</organism>
<evidence type="ECO:0000256" key="2">
    <source>
        <dbReference type="ARBA" id="ARBA00022771"/>
    </source>
</evidence>
<gene>
    <name evidence="6" type="ORF">EJ05DRAFT_507439</name>
</gene>
<feature type="region of interest" description="Disordered" evidence="4">
    <location>
        <begin position="28"/>
        <end position="125"/>
    </location>
</feature>
<feature type="compositionally biased region" description="Basic residues" evidence="4">
    <location>
        <begin position="317"/>
        <end position="328"/>
    </location>
</feature>
<dbReference type="RefSeq" id="XP_033604266.1">
    <property type="nucleotide sequence ID" value="XM_033747919.1"/>
</dbReference>
<dbReference type="GO" id="GO:0071011">
    <property type="term" value="C:precatalytic spliceosome"/>
    <property type="evidence" value="ECO:0007669"/>
    <property type="project" value="TreeGrafter"/>
</dbReference>
<keyword evidence="7" id="KW-1185">Reference proteome</keyword>
<reference evidence="6" key="1">
    <citation type="journal article" date="2020" name="Stud. Mycol.">
        <title>101 Dothideomycetes genomes: a test case for predicting lifestyles and emergence of pathogens.</title>
        <authorList>
            <person name="Haridas S."/>
            <person name="Albert R."/>
            <person name="Binder M."/>
            <person name="Bloem J."/>
            <person name="Labutti K."/>
            <person name="Salamov A."/>
            <person name="Andreopoulos B."/>
            <person name="Baker S."/>
            <person name="Barry K."/>
            <person name="Bills G."/>
            <person name="Bluhm B."/>
            <person name="Cannon C."/>
            <person name="Castanera R."/>
            <person name="Culley D."/>
            <person name="Daum C."/>
            <person name="Ezra D."/>
            <person name="Gonzalez J."/>
            <person name="Henrissat B."/>
            <person name="Kuo A."/>
            <person name="Liang C."/>
            <person name="Lipzen A."/>
            <person name="Lutzoni F."/>
            <person name="Magnuson J."/>
            <person name="Mondo S."/>
            <person name="Nolan M."/>
            <person name="Ohm R."/>
            <person name="Pangilinan J."/>
            <person name="Park H.-J."/>
            <person name="Ramirez L."/>
            <person name="Alfaro M."/>
            <person name="Sun H."/>
            <person name="Tritt A."/>
            <person name="Yoshinaga Y."/>
            <person name="Zwiers L.-H."/>
            <person name="Turgeon B."/>
            <person name="Goodwin S."/>
            <person name="Spatafora J."/>
            <person name="Crous P."/>
            <person name="Grigoriev I."/>
        </authorList>
    </citation>
    <scope>NUCLEOTIDE SEQUENCE</scope>
    <source>
        <strain evidence="6">CBS 121739</strain>
    </source>
</reference>
<dbReference type="PANTHER" id="PTHR13173">
    <property type="entry name" value="WW DOMAIN BINDING PROTEIN 4"/>
    <property type="match status" value="1"/>
</dbReference>
<dbReference type="InterPro" id="IPR040023">
    <property type="entry name" value="WBP4"/>
</dbReference>
<dbReference type="SUPFAM" id="SSF57667">
    <property type="entry name" value="beta-beta-alpha zinc fingers"/>
    <property type="match status" value="1"/>
</dbReference>
<dbReference type="GO" id="GO:0003723">
    <property type="term" value="F:RNA binding"/>
    <property type="evidence" value="ECO:0007669"/>
    <property type="project" value="TreeGrafter"/>
</dbReference>
<feature type="region of interest" description="Disordered" evidence="4">
    <location>
        <begin position="275"/>
        <end position="328"/>
    </location>
</feature>
<feature type="compositionally biased region" description="Low complexity" evidence="4">
    <location>
        <begin position="83"/>
        <end position="103"/>
    </location>
</feature>
<evidence type="ECO:0000259" key="5">
    <source>
        <dbReference type="Pfam" id="PF06220"/>
    </source>
</evidence>
<evidence type="ECO:0000313" key="6">
    <source>
        <dbReference type="EMBL" id="KAF2761815.1"/>
    </source>
</evidence>